<comment type="subcellular location">
    <subcellularLocation>
        <location evidence="1">Cell membrane</location>
        <topology evidence="1">Multi-pass membrane protein</topology>
    </subcellularLocation>
</comment>
<evidence type="ECO:0000256" key="2">
    <source>
        <dbReference type="ARBA" id="ARBA00022448"/>
    </source>
</evidence>
<comment type="caution">
    <text evidence="12">The sequence shown here is derived from an EMBL/GenBank/DDBJ whole genome shotgun (WGS) entry which is preliminary data.</text>
</comment>
<evidence type="ECO:0000256" key="3">
    <source>
        <dbReference type="ARBA" id="ARBA00022475"/>
    </source>
</evidence>
<dbReference type="SUPFAM" id="SSF52540">
    <property type="entry name" value="P-loop containing nucleoside triphosphate hydrolases"/>
    <property type="match status" value="1"/>
</dbReference>
<reference evidence="12 13" key="1">
    <citation type="journal article" date="2019" name="Emerg. Microbes Infect.">
        <title>Comprehensive subspecies identification of 175 nontuberculous mycobacteria species based on 7547 genomic profiles.</title>
        <authorList>
            <person name="Matsumoto Y."/>
            <person name="Kinjo T."/>
            <person name="Motooka D."/>
            <person name="Nabeya D."/>
            <person name="Jung N."/>
            <person name="Uechi K."/>
            <person name="Horii T."/>
            <person name="Iida T."/>
            <person name="Fujita J."/>
            <person name="Nakamura S."/>
        </authorList>
    </citation>
    <scope>NUCLEOTIDE SEQUENCE [LARGE SCALE GENOMIC DNA]</scope>
    <source>
        <strain evidence="12 13">JCM 30726</strain>
    </source>
</reference>
<organism evidence="12 13">
    <name type="scientific">Mycobacterium timonense</name>
    <dbReference type="NCBI Taxonomy" id="701043"/>
    <lineage>
        <taxon>Bacteria</taxon>
        <taxon>Bacillati</taxon>
        <taxon>Actinomycetota</taxon>
        <taxon>Actinomycetes</taxon>
        <taxon>Mycobacteriales</taxon>
        <taxon>Mycobacteriaceae</taxon>
        <taxon>Mycobacterium</taxon>
        <taxon>Mycobacterium avium complex (MAC)</taxon>
    </lineage>
</organism>
<keyword evidence="8 9" id="KW-0472">Membrane</keyword>
<evidence type="ECO:0000313" key="13">
    <source>
        <dbReference type="Proteomes" id="UP000465301"/>
    </source>
</evidence>
<keyword evidence="4 9" id="KW-0812">Transmembrane</keyword>
<proteinExistence type="predicted"/>
<evidence type="ECO:0000256" key="4">
    <source>
        <dbReference type="ARBA" id="ARBA00022692"/>
    </source>
</evidence>
<evidence type="ECO:0000256" key="5">
    <source>
        <dbReference type="ARBA" id="ARBA00022741"/>
    </source>
</evidence>
<keyword evidence="3" id="KW-1003">Cell membrane</keyword>
<dbReference type="PANTHER" id="PTHR43394">
    <property type="entry name" value="ATP-DEPENDENT PERMEASE MDL1, MITOCHONDRIAL"/>
    <property type="match status" value="1"/>
</dbReference>
<keyword evidence="5" id="KW-0547">Nucleotide-binding</keyword>
<feature type="transmembrane region" description="Helical" evidence="9">
    <location>
        <begin position="245"/>
        <end position="265"/>
    </location>
</feature>
<evidence type="ECO:0000256" key="8">
    <source>
        <dbReference type="ARBA" id="ARBA00023136"/>
    </source>
</evidence>
<dbReference type="GO" id="GO:0015421">
    <property type="term" value="F:ABC-type oligopeptide transporter activity"/>
    <property type="evidence" value="ECO:0007669"/>
    <property type="project" value="TreeGrafter"/>
</dbReference>
<dbReference type="InterPro" id="IPR036640">
    <property type="entry name" value="ABC1_TM_sf"/>
</dbReference>
<keyword evidence="2" id="KW-0813">Transport</keyword>
<dbReference type="SMART" id="SM00382">
    <property type="entry name" value="AAA"/>
    <property type="match status" value="1"/>
</dbReference>
<dbReference type="PANTHER" id="PTHR43394:SF1">
    <property type="entry name" value="ATP-BINDING CASSETTE SUB-FAMILY B MEMBER 10, MITOCHONDRIAL"/>
    <property type="match status" value="1"/>
</dbReference>
<keyword evidence="7 9" id="KW-1133">Transmembrane helix</keyword>
<dbReference type="FunFam" id="3.40.50.300:FF:000854">
    <property type="entry name" value="Multidrug ABC transporter ATP-binding protein"/>
    <property type="match status" value="1"/>
</dbReference>
<dbReference type="GO" id="GO:0005524">
    <property type="term" value="F:ATP binding"/>
    <property type="evidence" value="ECO:0007669"/>
    <property type="project" value="UniProtKB-KW"/>
</dbReference>
<keyword evidence="6 12" id="KW-0067">ATP-binding</keyword>
<dbReference type="PROSITE" id="PS00211">
    <property type="entry name" value="ABC_TRANSPORTER_1"/>
    <property type="match status" value="1"/>
</dbReference>
<dbReference type="AlphaFoldDB" id="A0A7I9Z1Z9"/>
<dbReference type="EMBL" id="BLLA01000001">
    <property type="protein sequence ID" value="GFG94918.1"/>
    <property type="molecule type" value="Genomic_DNA"/>
</dbReference>
<dbReference type="Pfam" id="PF00664">
    <property type="entry name" value="ABC_membrane"/>
    <property type="match status" value="1"/>
</dbReference>
<keyword evidence="13" id="KW-1185">Reference proteome</keyword>
<dbReference type="Proteomes" id="UP000465301">
    <property type="component" value="Unassembled WGS sequence"/>
</dbReference>
<dbReference type="Gene3D" id="1.20.1560.10">
    <property type="entry name" value="ABC transporter type 1, transmembrane domain"/>
    <property type="match status" value="1"/>
</dbReference>
<dbReference type="GO" id="GO:0016887">
    <property type="term" value="F:ATP hydrolysis activity"/>
    <property type="evidence" value="ECO:0007669"/>
    <property type="project" value="InterPro"/>
</dbReference>
<feature type="transmembrane region" description="Helical" evidence="9">
    <location>
        <begin position="21"/>
        <end position="40"/>
    </location>
</feature>
<name>A0A7I9Z1Z9_9MYCO</name>
<evidence type="ECO:0000256" key="9">
    <source>
        <dbReference type="SAM" id="Phobius"/>
    </source>
</evidence>
<evidence type="ECO:0000259" key="11">
    <source>
        <dbReference type="PROSITE" id="PS50929"/>
    </source>
</evidence>
<accession>A0A7I9Z1Z9</accession>
<evidence type="ECO:0000259" key="10">
    <source>
        <dbReference type="PROSITE" id="PS50893"/>
    </source>
</evidence>
<gene>
    <name evidence="12" type="ORF">MTIM_07970</name>
</gene>
<evidence type="ECO:0000256" key="7">
    <source>
        <dbReference type="ARBA" id="ARBA00022989"/>
    </source>
</evidence>
<dbReference type="Pfam" id="PF00005">
    <property type="entry name" value="ABC_tran"/>
    <property type="match status" value="1"/>
</dbReference>
<sequence length="594" mass="63446">MCDSYPMLLALLRQYIQPYRRLVAVLMVLQLISNLASLYLPTVNAAIIDDGVAKGDTAAIVRLGIVMLGATGLQALCSVGAVYFGSRTGMGFGRDLRAAIFERILTFSERESARFGAPTLLTRSTNDVRQIQYLVQITATVLVTAPIMCLGGIVMALHQEAALTWLLLVSVPIMAVANYWVMSHMLPLFRRMQGLIDGINRVLRDQLAGVRVVRAFAREGFERDRFARANAALSNTALTAGNWQALMLPVTTLTVNLSSVALIWFGGLRIDRGQMQVGSLTAFLAYFTQILMSVLMATMTLVVLPRAAVCAERITEVLSTRPAVTDPPSPASPPGKITGVVRLDGATFTYPGADRPVLHGISFTARPGTTTAIVGSTGSGKSTLVSLICRLYDVTDGAVLVDGIDVRDYPTERLWSALGLVPQRGYLFSGTVADNLRYGAAPGQDLTDADMWEALRVADADGFVRAHEDGLGMRVGQGGINFSGGQRQRLAIARAVIRRPAIYLFDDSFGALDVHTDARVRAALKEISGEATVIVVTQRVPTAAQADQVIVIDGGRLVGAGTHESLLSDSATYAEFADSQAVGAVPSGQAGGTQ</sequence>
<dbReference type="InterPro" id="IPR027417">
    <property type="entry name" value="P-loop_NTPase"/>
</dbReference>
<evidence type="ECO:0000256" key="6">
    <source>
        <dbReference type="ARBA" id="ARBA00022840"/>
    </source>
</evidence>
<protein>
    <submittedName>
        <fullName evidence="12">Putative ABC transporter ATP-binding protein</fullName>
    </submittedName>
</protein>
<feature type="transmembrane region" description="Helical" evidence="9">
    <location>
        <begin position="60"/>
        <end position="84"/>
    </location>
</feature>
<dbReference type="InterPro" id="IPR017871">
    <property type="entry name" value="ABC_transporter-like_CS"/>
</dbReference>
<dbReference type="GO" id="GO:0005886">
    <property type="term" value="C:plasma membrane"/>
    <property type="evidence" value="ECO:0007669"/>
    <property type="project" value="UniProtKB-SubCell"/>
</dbReference>
<feature type="transmembrane region" description="Helical" evidence="9">
    <location>
        <begin position="133"/>
        <end position="157"/>
    </location>
</feature>
<dbReference type="PROSITE" id="PS50893">
    <property type="entry name" value="ABC_TRANSPORTER_2"/>
    <property type="match status" value="1"/>
</dbReference>
<evidence type="ECO:0000313" key="12">
    <source>
        <dbReference type="EMBL" id="GFG94918.1"/>
    </source>
</evidence>
<dbReference type="InterPro" id="IPR003439">
    <property type="entry name" value="ABC_transporter-like_ATP-bd"/>
</dbReference>
<dbReference type="Gene3D" id="3.40.50.300">
    <property type="entry name" value="P-loop containing nucleotide triphosphate hydrolases"/>
    <property type="match status" value="1"/>
</dbReference>
<dbReference type="InterPro" id="IPR011527">
    <property type="entry name" value="ABC1_TM_dom"/>
</dbReference>
<dbReference type="SUPFAM" id="SSF90123">
    <property type="entry name" value="ABC transporter transmembrane region"/>
    <property type="match status" value="1"/>
</dbReference>
<dbReference type="InterPro" id="IPR003593">
    <property type="entry name" value="AAA+_ATPase"/>
</dbReference>
<dbReference type="PROSITE" id="PS50929">
    <property type="entry name" value="ABC_TM1F"/>
    <property type="match status" value="1"/>
</dbReference>
<feature type="transmembrane region" description="Helical" evidence="9">
    <location>
        <begin position="163"/>
        <end position="182"/>
    </location>
</feature>
<dbReference type="FunFam" id="1.20.1560.10:FF:000040">
    <property type="entry name" value="Multidrug ABC transporter ATP-binding protein"/>
    <property type="match status" value="1"/>
</dbReference>
<evidence type="ECO:0000256" key="1">
    <source>
        <dbReference type="ARBA" id="ARBA00004651"/>
    </source>
</evidence>
<dbReference type="CDD" id="cd18548">
    <property type="entry name" value="ABC_6TM_Tm287_like"/>
    <property type="match status" value="1"/>
</dbReference>
<feature type="domain" description="ABC transmembrane type-1" evidence="11">
    <location>
        <begin position="24"/>
        <end position="306"/>
    </location>
</feature>
<dbReference type="InterPro" id="IPR039421">
    <property type="entry name" value="Type_1_exporter"/>
</dbReference>
<feature type="domain" description="ABC transporter" evidence="10">
    <location>
        <begin position="341"/>
        <end position="579"/>
    </location>
</feature>
<feature type="transmembrane region" description="Helical" evidence="9">
    <location>
        <begin position="285"/>
        <end position="304"/>
    </location>
</feature>